<sequence>MHIIKILNNNAVQVINEDGDQVIIVGRGIGHDKKRGQTISIENSDEVFVMTNKNLFPSVKNILTSVSTDLIETSNKIINYGKKLLDTNLNQNIIISLTDHLDYAISKARDGIYTPNPLNLDIKKFYPTEYKIGEYALKVVKKYQFTILKEDEAGFIAMHFVDATIKDNKSTHNILRLTEALKKVLAIVEKEMPNISKDSLAYSRFVRHIQYMIIRIFENGKETNEIDADIAKIVFEKYPFEYSLAKKIRKVILHDFKVDINDEEQMYITIHLARLADVRGEQI</sequence>
<dbReference type="InterPro" id="IPR036634">
    <property type="entry name" value="PRD_sf"/>
</dbReference>
<dbReference type="InterPro" id="IPR036650">
    <property type="entry name" value="CAT_RNA-bd_dom_sf"/>
</dbReference>
<dbReference type="InterPro" id="IPR011608">
    <property type="entry name" value="PRD"/>
</dbReference>
<organism evidence="3 4">
    <name type="scientific">Lactobacillus melliventris</name>
    <dbReference type="NCBI Taxonomy" id="1218507"/>
    <lineage>
        <taxon>Bacteria</taxon>
        <taxon>Bacillati</taxon>
        <taxon>Bacillota</taxon>
        <taxon>Bacilli</taxon>
        <taxon>Lactobacillales</taxon>
        <taxon>Lactobacillaceae</taxon>
        <taxon>Lactobacillus</taxon>
    </lineage>
</organism>
<protein>
    <recommendedName>
        <fullName evidence="2">PRD domain-containing protein</fullName>
    </recommendedName>
</protein>
<reference evidence="3 4" key="1">
    <citation type="submission" date="2018-05" db="EMBL/GenBank/DDBJ databases">
        <title>Reference genomes for bee gut microbiota database.</title>
        <authorList>
            <person name="Ellegaard K.M."/>
        </authorList>
    </citation>
    <scope>NUCLEOTIDE SEQUENCE [LARGE SCALE GENOMIC DNA]</scope>
    <source>
        <strain evidence="3 4">ESL0184</strain>
    </source>
</reference>
<dbReference type="Gene3D" id="2.30.24.10">
    <property type="entry name" value="CAT RNA-binding domain"/>
    <property type="match status" value="1"/>
</dbReference>
<evidence type="ECO:0000259" key="2">
    <source>
        <dbReference type="PROSITE" id="PS51372"/>
    </source>
</evidence>
<dbReference type="Pfam" id="PF03123">
    <property type="entry name" value="CAT_RBD"/>
    <property type="match status" value="1"/>
</dbReference>
<feature type="domain" description="PRD" evidence="2">
    <location>
        <begin position="65"/>
        <end position="170"/>
    </location>
</feature>
<dbReference type="InterPro" id="IPR050661">
    <property type="entry name" value="BglG_antiterminators"/>
</dbReference>
<dbReference type="SUPFAM" id="SSF63520">
    <property type="entry name" value="PTS-regulatory domain, PRD"/>
    <property type="match status" value="2"/>
</dbReference>
<gene>
    <name evidence="3" type="ORF">DK873_09535</name>
</gene>
<evidence type="ECO:0000313" key="3">
    <source>
        <dbReference type="EMBL" id="PXY82452.1"/>
    </source>
</evidence>
<dbReference type="EMBL" id="QGLG01000003">
    <property type="protein sequence ID" value="PXY82452.1"/>
    <property type="molecule type" value="Genomic_DNA"/>
</dbReference>
<keyword evidence="4" id="KW-1185">Reference proteome</keyword>
<dbReference type="RefSeq" id="WP_110446794.1">
    <property type="nucleotide sequence ID" value="NZ_QGLG01000003.1"/>
</dbReference>
<feature type="domain" description="PRD" evidence="2">
    <location>
        <begin position="172"/>
        <end position="282"/>
    </location>
</feature>
<dbReference type="PANTHER" id="PTHR30185">
    <property type="entry name" value="CRYPTIC BETA-GLUCOSIDE BGL OPERON ANTITERMINATOR"/>
    <property type="match status" value="1"/>
</dbReference>
<dbReference type="PANTHER" id="PTHR30185:SF15">
    <property type="entry name" value="CRYPTIC BETA-GLUCOSIDE BGL OPERON ANTITERMINATOR"/>
    <property type="match status" value="1"/>
</dbReference>
<evidence type="ECO:0000313" key="4">
    <source>
        <dbReference type="Proteomes" id="UP000247698"/>
    </source>
</evidence>
<accession>A0ABX5MYB4</accession>
<dbReference type="InterPro" id="IPR004341">
    <property type="entry name" value="CAT_RNA-bd_dom"/>
</dbReference>
<keyword evidence="1" id="KW-0677">Repeat</keyword>
<dbReference type="SUPFAM" id="SSF50151">
    <property type="entry name" value="SacY-like RNA-binding domain"/>
    <property type="match status" value="1"/>
</dbReference>
<name>A0ABX5MYB4_9LACO</name>
<dbReference type="SMART" id="SM01061">
    <property type="entry name" value="CAT_RBD"/>
    <property type="match status" value="1"/>
</dbReference>
<proteinExistence type="predicted"/>
<evidence type="ECO:0000256" key="1">
    <source>
        <dbReference type="ARBA" id="ARBA00022737"/>
    </source>
</evidence>
<dbReference type="Pfam" id="PF00874">
    <property type="entry name" value="PRD"/>
    <property type="match status" value="2"/>
</dbReference>
<dbReference type="PROSITE" id="PS51372">
    <property type="entry name" value="PRD_2"/>
    <property type="match status" value="2"/>
</dbReference>
<dbReference type="Proteomes" id="UP000247698">
    <property type="component" value="Unassembled WGS sequence"/>
</dbReference>
<dbReference type="Gene3D" id="1.10.1790.10">
    <property type="entry name" value="PRD domain"/>
    <property type="match status" value="2"/>
</dbReference>
<comment type="caution">
    <text evidence="3">The sequence shown here is derived from an EMBL/GenBank/DDBJ whole genome shotgun (WGS) entry which is preliminary data.</text>
</comment>